<dbReference type="InterPro" id="IPR001789">
    <property type="entry name" value="Sig_transdc_resp-reg_receiver"/>
</dbReference>
<dbReference type="SMART" id="SM00421">
    <property type="entry name" value="HTH_LUXR"/>
    <property type="match status" value="1"/>
</dbReference>
<evidence type="ECO:0000259" key="8">
    <source>
        <dbReference type="PROSITE" id="PS50043"/>
    </source>
</evidence>
<dbReference type="Gene3D" id="3.40.50.2300">
    <property type="match status" value="1"/>
</dbReference>
<evidence type="ECO:0000256" key="5">
    <source>
        <dbReference type="ARBA" id="ARBA00023163"/>
    </source>
</evidence>
<dbReference type="PANTHER" id="PTHR43214">
    <property type="entry name" value="TWO-COMPONENT RESPONSE REGULATOR"/>
    <property type="match status" value="1"/>
</dbReference>
<evidence type="ECO:0000259" key="9">
    <source>
        <dbReference type="PROSITE" id="PS50110"/>
    </source>
</evidence>
<dbReference type="RefSeq" id="WP_149678738.1">
    <property type="nucleotide sequence ID" value="NZ_FQZP01000024.1"/>
</dbReference>
<dbReference type="PROSITE" id="PS50110">
    <property type="entry name" value="RESPONSE_REGULATORY"/>
    <property type="match status" value="1"/>
</dbReference>
<dbReference type="GO" id="GO:0000160">
    <property type="term" value="P:phosphorelay signal transduction system"/>
    <property type="evidence" value="ECO:0007669"/>
    <property type="project" value="InterPro"/>
</dbReference>
<dbReference type="Pfam" id="PF00196">
    <property type="entry name" value="GerE"/>
    <property type="match status" value="1"/>
</dbReference>
<evidence type="ECO:0000313" key="10">
    <source>
        <dbReference type="EMBL" id="SHJ09038.1"/>
    </source>
</evidence>
<feature type="domain" description="Response regulatory" evidence="9">
    <location>
        <begin position="5"/>
        <end position="121"/>
    </location>
</feature>
<dbReference type="PROSITE" id="PS00622">
    <property type="entry name" value="HTH_LUXR_1"/>
    <property type="match status" value="1"/>
</dbReference>
<evidence type="ECO:0000313" key="11">
    <source>
        <dbReference type="Proteomes" id="UP000324781"/>
    </source>
</evidence>
<evidence type="ECO:0000256" key="7">
    <source>
        <dbReference type="PROSITE-ProRule" id="PRU00169"/>
    </source>
</evidence>
<keyword evidence="2 7" id="KW-0597">Phosphoprotein</keyword>
<feature type="modified residue" description="4-aspartylphosphate" evidence="7">
    <location>
        <position position="56"/>
    </location>
</feature>
<dbReference type="CDD" id="cd06170">
    <property type="entry name" value="LuxR_C_like"/>
    <property type="match status" value="1"/>
</dbReference>
<feature type="domain" description="HTH luxR-type" evidence="8">
    <location>
        <begin position="147"/>
        <end position="212"/>
    </location>
</feature>
<dbReference type="InterPro" id="IPR011006">
    <property type="entry name" value="CheY-like_superfamily"/>
</dbReference>
<keyword evidence="5" id="KW-0804">Transcription</keyword>
<dbReference type="Proteomes" id="UP000324781">
    <property type="component" value="Unassembled WGS sequence"/>
</dbReference>
<gene>
    <name evidence="10" type="ORF">SAMN05444373_10242</name>
</gene>
<dbReference type="InterPro" id="IPR058245">
    <property type="entry name" value="NreC/VraR/RcsB-like_REC"/>
</dbReference>
<dbReference type="InterPro" id="IPR016032">
    <property type="entry name" value="Sig_transdc_resp-reg_C-effctor"/>
</dbReference>
<dbReference type="AlphaFoldDB" id="A0A1M6GGK8"/>
<dbReference type="Pfam" id="PF00072">
    <property type="entry name" value="Response_reg"/>
    <property type="match status" value="1"/>
</dbReference>
<evidence type="ECO:0000256" key="4">
    <source>
        <dbReference type="ARBA" id="ARBA00023125"/>
    </source>
</evidence>
<comment type="function">
    <text evidence="6">May play the central regulatory role in sporulation. It may be an element of the effector pathway responsible for the activation of sporulation genes in response to nutritional stress. Spo0A may act in concert with spo0H (a sigma factor) to control the expression of some genes that are critical to the sporulation process.</text>
</comment>
<dbReference type="EMBL" id="FQZP01000024">
    <property type="protein sequence ID" value="SHJ09038.1"/>
    <property type="molecule type" value="Genomic_DNA"/>
</dbReference>
<dbReference type="GO" id="GO:0003677">
    <property type="term" value="F:DNA binding"/>
    <property type="evidence" value="ECO:0007669"/>
    <property type="project" value="UniProtKB-KW"/>
</dbReference>
<dbReference type="GO" id="GO:0006355">
    <property type="term" value="P:regulation of DNA-templated transcription"/>
    <property type="evidence" value="ECO:0007669"/>
    <property type="project" value="InterPro"/>
</dbReference>
<dbReference type="OrthoDB" id="9779069at2"/>
<keyword evidence="3" id="KW-0805">Transcription regulation</keyword>
<evidence type="ECO:0000256" key="6">
    <source>
        <dbReference type="ARBA" id="ARBA00024867"/>
    </source>
</evidence>
<evidence type="ECO:0000256" key="2">
    <source>
        <dbReference type="ARBA" id="ARBA00022553"/>
    </source>
</evidence>
<dbReference type="InterPro" id="IPR000792">
    <property type="entry name" value="Tscrpt_reg_LuxR_C"/>
</dbReference>
<proteinExistence type="predicted"/>
<dbReference type="PROSITE" id="PS50043">
    <property type="entry name" value="HTH_LUXR_2"/>
    <property type="match status" value="1"/>
</dbReference>
<keyword evidence="11" id="KW-1185">Reference proteome</keyword>
<dbReference type="InterPro" id="IPR039420">
    <property type="entry name" value="WalR-like"/>
</dbReference>
<dbReference type="CDD" id="cd17535">
    <property type="entry name" value="REC_NarL-like"/>
    <property type="match status" value="1"/>
</dbReference>
<evidence type="ECO:0000256" key="3">
    <source>
        <dbReference type="ARBA" id="ARBA00023015"/>
    </source>
</evidence>
<keyword evidence="4" id="KW-0238">DNA-binding</keyword>
<accession>A0A1M6GGK8</accession>
<evidence type="ECO:0000256" key="1">
    <source>
        <dbReference type="ARBA" id="ARBA00018672"/>
    </source>
</evidence>
<dbReference type="SMART" id="SM00448">
    <property type="entry name" value="REC"/>
    <property type="match status" value="1"/>
</dbReference>
<reference evidence="10 11" key="1">
    <citation type="submission" date="2016-11" db="EMBL/GenBank/DDBJ databases">
        <authorList>
            <person name="Varghese N."/>
            <person name="Submissions S."/>
        </authorList>
    </citation>
    <scope>NUCLEOTIDE SEQUENCE [LARGE SCALE GENOMIC DNA]</scope>
    <source>
        <strain evidence="10 11">DSM 19027</strain>
    </source>
</reference>
<sequence>MNMIKVMLVEDHSMIREGLKQLLELEKDIKVIAGFPDGRSAVEQYPKVRPDVVLMDINLPVLNGLEATELIRKTDPQAKIIMLTIHHDREYLLRSLDLGAMGYILKDADSRVLVEAVRSVFNNQTYIQPSMAKELVSEYKRIKSGTPDRPESFLTKRELEVLRLLTKGMLNKEIAKTLYISEKTVKNHISSIFRKLDVQDRTQAAVYAIRHRIGE</sequence>
<name>A0A1M6GGK8_9FIRM</name>
<dbReference type="SUPFAM" id="SSF52172">
    <property type="entry name" value="CheY-like"/>
    <property type="match status" value="1"/>
</dbReference>
<dbReference type="PRINTS" id="PR00038">
    <property type="entry name" value="HTHLUXR"/>
</dbReference>
<dbReference type="SUPFAM" id="SSF46894">
    <property type="entry name" value="C-terminal effector domain of the bipartite response regulators"/>
    <property type="match status" value="1"/>
</dbReference>
<organism evidence="10 11">
    <name type="scientific">Thermoclostridium caenicola</name>
    <dbReference type="NCBI Taxonomy" id="659425"/>
    <lineage>
        <taxon>Bacteria</taxon>
        <taxon>Bacillati</taxon>
        <taxon>Bacillota</taxon>
        <taxon>Clostridia</taxon>
        <taxon>Eubacteriales</taxon>
        <taxon>Oscillospiraceae</taxon>
        <taxon>Thermoclostridium</taxon>
    </lineage>
</organism>
<protein>
    <recommendedName>
        <fullName evidence="1">Stage 0 sporulation protein A homolog</fullName>
    </recommendedName>
</protein>